<keyword evidence="4" id="KW-0812">Transmembrane</keyword>
<proteinExistence type="predicted"/>
<dbReference type="PANTHER" id="PTHR31302">
    <property type="entry name" value="TRANSMEMBRANE PROTEIN WITH METALLOPHOSPHOESTERASE DOMAIN-RELATED"/>
    <property type="match status" value="1"/>
</dbReference>
<keyword evidence="1" id="KW-0479">Metal-binding</keyword>
<name>A0A1X6WVG8_9MICO</name>
<dbReference type="InterPro" id="IPR029052">
    <property type="entry name" value="Metallo-depent_PP-like"/>
</dbReference>
<dbReference type="AlphaFoldDB" id="A0A1X6WVG8"/>
<gene>
    <name evidence="6" type="ORF">FM110_03600</name>
</gene>
<feature type="region of interest" description="Disordered" evidence="3">
    <location>
        <begin position="1"/>
        <end position="23"/>
    </location>
</feature>
<keyword evidence="7" id="KW-1185">Reference proteome</keyword>
<dbReference type="Pfam" id="PF00149">
    <property type="entry name" value="Metallophos"/>
    <property type="match status" value="1"/>
</dbReference>
<evidence type="ECO:0000256" key="2">
    <source>
        <dbReference type="ARBA" id="ARBA00022801"/>
    </source>
</evidence>
<dbReference type="InterPro" id="IPR004843">
    <property type="entry name" value="Calcineurin-like_PHP"/>
</dbReference>
<dbReference type="GO" id="GO:0009245">
    <property type="term" value="P:lipid A biosynthetic process"/>
    <property type="evidence" value="ECO:0007669"/>
    <property type="project" value="TreeGrafter"/>
</dbReference>
<protein>
    <submittedName>
        <fullName evidence="6">Ser/Thr protein phosphatase family protein</fullName>
    </submittedName>
</protein>
<dbReference type="PANTHER" id="PTHR31302:SF31">
    <property type="entry name" value="PHOSPHODIESTERASE YAEI"/>
    <property type="match status" value="1"/>
</dbReference>
<feature type="domain" description="Calcineurin-like phosphoesterase" evidence="5">
    <location>
        <begin position="78"/>
        <end position="267"/>
    </location>
</feature>
<accession>A0A1X6WVG8</accession>
<keyword evidence="4" id="KW-0472">Membrane</keyword>
<dbReference type="GO" id="GO:0008758">
    <property type="term" value="F:UDP-2,3-diacylglucosamine hydrolase activity"/>
    <property type="evidence" value="ECO:0007669"/>
    <property type="project" value="TreeGrafter"/>
</dbReference>
<dbReference type="SUPFAM" id="SSF56300">
    <property type="entry name" value="Metallo-dependent phosphatases"/>
    <property type="match status" value="1"/>
</dbReference>
<dbReference type="GO" id="GO:0046872">
    <property type="term" value="F:metal ion binding"/>
    <property type="evidence" value="ECO:0007669"/>
    <property type="project" value="UniProtKB-KW"/>
</dbReference>
<keyword evidence="4" id="KW-1133">Transmembrane helix</keyword>
<evidence type="ECO:0000256" key="1">
    <source>
        <dbReference type="ARBA" id="ARBA00022723"/>
    </source>
</evidence>
<sequence length="330" mass="34176">MTGTARASRLFRAAGTSRTTPGTSCAASMSTTALGIAAAAIAGAALAALGTVALGERDLVTTRIPVSVRDLPEPLAGLRIAQISDLHDTPFGPDGRDLVRAVEASRPDLIAFTGDILDRGTQQLIGLVSLARALVQIAPCVAVAGNHEGGTTLGLPLLHALARAGVTVLRDEQISLELRGAEVRIAGVDDPHLHGGPISRPYPVALDGELMARSLERAGLGRVQTSARTASGDGDEGPLILLAHRPELLDVYVDRGIDLVLAGHAHGGQWRVPGIGGLYAPNQGPFPRLTAGAHVRGRTTMIVSRGLKVRTLPPRLNNPPELVIAELVAG</sequence>
<dbReference type="Proteomes" id="UP000195981">
    <property type="component" value="Unassembled WGS sequence"/>
</dbReference>
<evidence type="ECO:0000259" key="5">
    <source>
        <dbReference type="Pfam" id="PF00149"/>
    </source>
</evidence>
<dbReference type="GO" id="GO:0016020">
    <property type="term" value="C:membrane"/>
    <property type="evidence" value="ECO:0007669"/>
    <property type="project" value="GOC"/>
</dbReference>
<evidence type="ECO:0000313" key="7">
    <source>
        <dbReference type="Proteomes" id="UP000195981"/>
    </source>
</evidence>
<keyword evidence="2" id="KW-0378">Hydrolase</keyword>
<evidence type="ECO:0000256" key="3">
    <source>
        <dbReference type="SAM" id="MobiDB-lite"/>
    </source>
</evidence>
<reference evidence="6 7" key="1">
    <citation type="submission" date="2017-02" db="EMBL/GenBank/DDBJ databases">
        <authorList>
            <person name="Peterson S.W."/>
        </authorList>
    </citation>
    <scope>NUCLEOTIDE SEQUENCE [LARGE SCALE GENOMIC DNA]</scope>
    <source>
        <strain evidence="6 7">CIP104813</strain>
    </source>
</reference>
<evidence type="ECO:0000313" key="6">
    <source>
        <dbReference type="EMBL" id="SLM89429.1"/>
    </source>
</evidence>
<dbReference type="EMBL" id="FWFG01000030">
    <property type="protein sequence ID" value="SLM89429.1"/>
    <property type="molecule type" value="Genomic_DNA"/>
</dbReference>
<organism evidence="6 7">
    <name type="scientific">Brachybacterium nesterenkovii</name>
    <dbReference type="NCBI Taxonomy" id="47847"/>
    <lineage>
        <taxon>Bacteria</taxon>
        <taxon>Bacillati</taxon>
        <taxon>Actinomycetota</taxon>
        <taxon>Actinomycetes</taxon>
        <taxon>Micrococcales</taxon>
        <taxon>Dermabacteraceae</taxon>
        <taxon>Brachybacterium</taxon>
    </lineage>
</organism>
<dbReference type="Gene3D" id="3.60.21.10">
    <property type="match status" value="1"/>
</dbReference>
<evidence type="ECO:0000256" key="4">
    <source>
        <dbReference type="SAM" id="Phobius"/>
    </source>
</evidence>
<dbReference type="InterPro" id="IPR051158">
    <property type="entry name" value="Metallophosphoesterase_sf"/>
</dbReference>
<feature type="transmembrane region" description="Helical" evidence="4">
    <location>
        <begin position="33"/>
        <end position="54"/>
    </location>
</feature>